<reference evidence="1 2" key="1">
    <citation type="submission" date="2021-08" db="EMBL/GenBank/DDBJ databases">
        <title>The genome sequence of Chitinophaga sp. B61.</title>
        <authorList>
            <person name="Zhang X."/>
        </authorList>
    </citation>
    <scope>NUCLEOTIDE SEQUENCE [LARGE SCALE GENOMIC DNA]</scope>
    <source>
        <strain evidence="1 2">B61</strain>
    </source>
</reference>
<organism evidence="1 2">
    <name type="scientific">Chitinophaga rhizophila</name>
    <dbReference type="NCBI Taxonomy" id="2866212"/>
    <lineage>
        <taxon>Bacteria</taxon>
        <taxon>Pseudomonadati</taxon>
        <taxon>Bacteroidota</taxon>
        <taxon>Chitinophagia</taxon>
        <taxon>Chitinophagales</taxon>
        <taxon>Chitinophagaceae</taxon>
        <taxon>Chitinophaga</taxon>
    </lineage>
</organism>
<sequence>MNAIGFRATPTEITYAITCLQDNGLQLLAVEHIKLPLSLIFPEKLNFLRTTVKDLILEFHIIRAGIRTIESSSSNVNIERISFEAVLQELLSSSTIEKYLAAEISTMFPKLQIEKVQFKKLVNDKKASYRNIELDSFKPNQREAILVSIASLNI</sequence>
<comment type="caution">
    <text evidence="1">The sequence shown here is derived from an EMBL/GenBank/DDBJ whole genome shotgun (WGS) entry which is preliminary data.</text>
</comment>
<dbReference type="Proteomes" id="UP000812961">
    <property type="component" value="Unassembled WGS sequence"/>
</dbReference>
<keyword evidence="2" id="KW-1185">Reference proteome</keyword>
<proteinExistence type="predicted"/>
<name>A0ABS7GC28_9BACT</name>
<gene>
    <name evidence="1" type="ORF">K1Y79_12805</name>
</gene>
<protein>
    <submittedName>
        <fullName evidence="1">Uncharacterized protein</fullName>
    </submittedName>
</protein>
<evidence type="ECO:0000313" key="1">
    <source>
        <dbReference type="EMBL" id="MBW8685209.1"/>
    </source>
</evidence>
<evidence type="ECO:0000313" key="2">
    <source>
        <dbReference type="Proteomes" id="UP000812961"/>
    </source>
</evidence>
<accession>A0ABS7GC28</accession>
<dbReference type="RefSeq" id="WP_220250427.1">
    <property type="nucleotide sequence ID" value="NZ_JAICCF010000002.1"/>
</dbReference>
<dbReference type="EMBL" id="JAICCF010000002">
    <property type="protein sequence ID" value="MBW8685209.1"/>
    <property type="molecule type" value="Genomic_DNA"/>
</dbReference>